<dbReference type="AlphaFoldDB" id="A0A0C3CUF1"/>
<dbReference type="InParanoid" id="A0A0C3CUF1"/>
<dbReference type="OrthoDB" id="3540558at2759"/>
<organism evidence="1 2">
    <name type="scientific">Oidiodendron maius (strain Zn)</name>
    <dbReference type="NCBI Taxonomy" id="913774"/>
    <lineage>
        <taxon>Eukaryota</taxon>
        <taxon>Fungi</taxon>
        <taxon>Dikarya</taxon>
        <taxon>Ascomycota</taxon>
        <taxon>Pezizomycotina</taxon>
        <taxon>Leotiomycetes</taxon>
        <taxon>Leotiomycetes incertae sedis</taxon>
        <taxon>Myxotrichaceae</taxon>
        <taxon>Oidiodendron</taxon>
    </lineage>
</organism>
<sequence length="278" mass="32002">MEASSSTADVIFRISDGSNQSENDVRIKQPHCLRRWSLGLRRLMDDGASSQQISLKVDPKSGFDSAAVEWVLEKLQQQALDVTSDERPIQKHLKDTAPCFGTIRNEELRKLVERVYFAIFEIHEDNKKLAKSIRETLKQHELGNFSKWWKEIAKELEKEKLTPCDFLRELENVLAPEPQIRGLEPRDRVRARARDVPRVNWVNLFSIIINAMKETPHVIDGKEIGGDKERKDGILNSLEELIQERCHALAAKLMTKMDSIVQGWKDELEKLDLLNPQA</sequence>
<accession>A0A0C3CUF1</accession>
<dbReference type="Proteomes" id="UP000054321">
    <property type="component" value="Unassembled WGS sequence"/>
</dbReference>
<name>A0A0C3CUF1_OIDMZ</name>
<dbReference type="HOGENOM" id="CLU_1001494_0_0_1"/>
<keyword evidence="2" id="KW-1185">Reference proteome</keyword>
<reference evidence="1 2" key="1">
    <citation type="submission" date="2014-04" db="EMBL/GenBank/DDBJ databases">
        <authorList>
            <consortium name="DOE Joint Genome Institute"/>
            <person name="Kuo A."/>
            <person name="Martino E."/>
            <person name="Perotto S."/>
            <person name="Kohler A."/>
            <person name="Nagy L.G."/>
            <person name="Floudas D."/>
            <person name="Copeland A."/>
            <person name="Barry K.W."/>
            <person name="Cichocki N."/>
            <person name="Veneault-Fourrey C."/>
            <person name="LaButti K."/>
            <person name="Lindquist E.A."/>
            <person name="Lipzen A."/>
            <person name="Lundell T."/>
            <person name="Morin E."/>
            <person name="Murat C."/>
            <person name="Sun H."/>
            <person name="Tunlid A."/>
            <person name="Henrissat B."/>
            <person name="Grigoriev I.V."/>
            <person name="Hibbett D.S."/>
            <person name="Martin F."/>
            <person name="Nordberg H.P."/>
            <person name="Cantor M.N."/>
            <person name="Hua S.X."/>
        </authorList>
    </citation>
    <scope>NUCLEOTIDE SEQUENCE [LARGE SCALE GENOMIC DNA]</scope>
    <source>
        <strain evidence="1 2">Zn</strain>
    </source>
</reference>
<proteinExistence type="predicted"/>
<gene>
    <name evidence="1" type="ORF">OIDMADRAFT_61686</name>
</gene>
<evidence type="ECO:0000313" key="2">
    <source>
        <dbReference type="Proteomes" id="UP000054321"/>
    </source>
</evidence>
<evidence type="ECO:0000313" key="1">
    <source>
        <dbReference type="EMBL" id="KIM93347.1"/>
    </source>
</evidence>
<dbReference type="EMBL" id="KN832896">
    <property type="protein sequence ID" value="KIM93347.1"/>
    <property type="molecule type" value="Genomic_DNA"/>
</dbReference>
<protein>
    <submittedName>
        <fullName evidence="1">Uncharacterized protein</fullName>
    </submittedName>
</protein>
<reference evidence="2" key="2">
    <citation type="submission" date="2015-01" db="EMBL/GenBank/DDBJ databases">
        <title>Evolutionary Origins and Diversification of the Mycorrhizal Mutualists.</title>
        <authorList>
            <consortium name="DOE Joint Genome Institute"/>
            <consortium name="Mycorrhizal Genomics Consortium"/>
            <person name="Kohler A."/>
            <person name="Kuo A."/>
            <person name="Nagy L.G."/>
            <person name="Floudas D."/>
            <person name="Copeland A."/>
            <person name="Barry K.W."/>
            <person name="Cichocki N."/>
            <person name="Veneault-Fourrey C."/>
            <person name="LaButti K."/>
            <person name="Lindquist E.A."/>
            <person name="Lipzen A."/>
            <person name="Lundell T."/>
            <person name="Morin E."/>
            <person name="Murat C."/>
            <person name="Riley R."/>
            <person name="Ohm R."/>
            <person name="Sun H."/>
            <person name="Tunlid A."/>
            <person name="Henrissat B."/>
            <person name="Grigoriev I.V."/>
            <person name="Hibbett D.S."/>
            <person name="Martin F."/>
        </authorList>
    </citation>
    <scope>NUCLEOTIDE SEQUENCE [LARGE SCALE GENOMIC DNA]</scope>
    <source>
        <strain evidence="2">Zn</strain>
    </source>
</reference>